<evidence type="ECO:0000313" key="2">
    <source>
        <dbReference type="Proteomes" id="UP000249248"/>
    </source>
</evidence>
<evidence type="ECO:0000313" key="1">
    <source>
        <dbReference type="EMBL" id="PZE18731.1"/>
    </source>
</evidence>
<sequence length="197" mass="23167">MPKPANFPPLLDNCLNLNITYYKREGFIEKGKIRNLTSTWKHPRTYDESSISLTIDNREHSPVFNLSYRNNGELIEYTVHTTTMPSNLKSGGEILYFICPFTGLACLNLYKTTKYFAHRKYNKEATYDSQIQSKKMRDIFSYYGAYFEYERACAKLYKKHFKNTYNGKPTKRYIKLRAILDRANSFSSDEIIGLFYV</sequence>
<dbReference type="EMBL" id="QKSB01000001">
    <property type="protein sequence ID" value="PZE18731.1"/>
    <property type="molecule type" value="Genomic_DNA"/>
</dbReference>
<comment type="caution">
    <text evidence="1">The sequence shown here is derived from an EMBL/GenBank/DDBJ whole genome shotgun (WGS) entry which is preliminary data.</text>
</comment>
<dbReference type="Proteomes" id="UP000249248">
    <property type="component" value="Unassembled WGS sequence"/>
</dbReference>
<dbReference type="RefSeq" id="WP_111061632.1">
    <property type="nucleotide sequence ID" value="NZ_JBHUCU010000007.1"/>
</dbReference>
<dbReference type="AlphaFoldDB" id="A0A2W1N6H0"/>
<organism evidence="1 2">
    <name type="scientific">Putridiphycobacter roseus</name>
    <dbReference type="NCBI Taxonomy" id="2219161"/>
    <lineage>
        <taxon>Bacteria</taxon>
        <taxon>Pseudomonadati</taxon>
        <taxon>Bacteroidota</taxon>
        <taxon>Flavobacteriia</taxon>
        <taxon>Flavobacteriales</taxon>
        <taxon>Crocinitomicaceae</taxon>
        <taxon>Putridiphycobacter</taxon>
    </lineage>
</organism>
<accession>A0A2W1N6H0</accession>
<keyword evidence="2" id="KW-1185">Reference proteome</keyword>
<protein>
    <submittedName>
        <fullName evidence="1">Uncharacterized protein</fullName>
    </submittedName>
</protein>
<proteinExistence type="predicted"/>
<gene>
    <name evidence="1" type="ORF">DNU06_02570</name>
</gene>
<name>A0A2W1N6H0_9FLAO</name>
<reference evidence="1 2" key="1">
    <citation type="submission" date="2018-06" db="EMBL/GenBank/DDBJ databases">
        <title>The draft genome sequence of Crocinitomix sp. SM1701.</title>
        <authorList>
            <person name="Zhang X."/>
        </authorList>
    </citation>
    <scope>NUCLEOTIDE SEQUENCE [LARGE SCALE GENOMIC DNA]</scope>
    <source>
        <strain evidence="1 2">SM1701</strain>
    </source>
</reference>
<dbReference type="OrthoDB" id="837641at2"/>